<organism evidence="3 4">
    <name type="scientific">Paenibacillus yanchengensis</name>
    <dbReference type="NCBI Taxonomy" id="2035833"/>
    <lineage>
        <taxon>Bacteria</taxon>
        <taxon>Bacillati</taxon>
        <taxon>Bacillota</taxon>
        <taxon>Bacilli</taxon>
        <taxon>Bacillales</taxon>
        <taxon>Paenibacillaceae</taxon>
        <taxon>Paenibacillus</taxon>
    </lineage>
</organism>
<evidence type="ECO:0000259" key="2">
    <source>
        <dbReference type="SMART" id="SM00857"/>
    </source>
</evidence>
<dbReference type="EMBL" id="JBHUHO010000020">
    <property type="protein sequence ID" value="MFD2115538.1"/>
    <property type="molecule type" value="Genomic_DNA"/>
</dbReference>
<dbReference type="Pfam" id="PF00239">
    <property type="entry name" value="Resolvase"/>
    <property type="match status" value="1"/>
</dbReference>
<gene>
    <name evidence="3" type="ORF">ACFSJH_07315</name>
</gene>
<dbReference type="InterPro" id="IPR006119">
    <property type="entry name" value="Resolv_N"/>
</dbReference>
<accession>A0ABW4YIM3</accession>
<dbReference type="InterPro" id="IPR009057">
    <property type="entry name" value="Homeodomain-like_sf"/>
</dbReference>
<comment type="similarity">
    <text evidence="1">Belongs to the site-specific recombinase resolvase family.</text>
</comment>
<protein>
    <submittedName>
        <fullName evidence="3">Recombinase family protein</fullName>
    </submittedName>
</protein>
<feature type="domain" description="Resolvase/invertase-type recombinase catalytic" evidence="2">
    <location>
        <begin position="2"/>
        <end position="132"/>
    </location>
</feature>
<dbReference type="Gene3D" id="1.10.10.60">
    <property type="entry name" value="Homeodomain-like"/>
    <property type="match status" value="1"/>
</dbReference>
<dbReference type="InterPro" id="IPR006120">
    <property type="entry name" value="Resolvase_HTH_dom"/>
</dbReference>
<name>A0ABW4YIM3_9BACL</name>
<dbReference type="Pfam" id="PF02796">
    <property type="entry name" value="HTH_7"/>
    <property type="match status" value="1"/>
</dbReference>
<keyword evidence="4" id="KW-1185">Reference proteome</keyword>
<proteinExistence type="inferred from homology"/>
<dbReference type="InterPro" id="IPR036162">
    <property type="entry name" value="Resolvase-like_N_sf"/>
</dbReference>
<dbReference type="RefSeq" id="WP_377770793.1">
    <property type="nucleotide sequence ID" value="NZ_JBHUHO010000020.1"/>
</dbReference>
<evidence type="ECO:0000313" key="4">
    <source>
        <dbReference type="Proteomes" id="UP001597362"/>
    </source>
</evidence>
<reference evidence="4" key="1">
    <citation type="journal article" date="2019" name="Int. J. Syst. Evol. Microbiol.">
        <title>The Global Catalogue of Microorganisms (GCM) 10K type strain sequencing project: providing services to taxonomists for standard genome sequencing and annotation.</title>
        <authorList>
            <consortium name="The Broad Institute Genomics Platform"/>
            <consortium name="The Broad Institute Genome Sequencing Center for Infectious Disease"/>
            <person name="Wu L."/>
            <person name="Ma J."/>
        </authorList>
    </citation>
    <scope>NUCLEOTIDE SEQUENCE [LARGE SCALE GENOMIC DNA]</scope>
    <source>
        <strain evidence="4">GH52</strain>
    </source>
</reference>
<dbReference type="Proteomes" id="UP001597362">
    <property type="component" value="Unassembled WGS sequence"/>
</dbReference>
<dbReference type="SUPFAM" id="SSF46689">
    <property type="entry name" value="Homeodomain-like"/>
    <property type="match status" value="1"/>
</dbReference>
<dbReference type="SMART" id="SM00857">
    <property type="entry name" value="Resolvase"/>
    <property type="match status" value="1"/>
</dbReference>
<dbReference type="SUPFAM" id="SSF53041">
    <property type="entry name" value="Resolvase-like"/>
    <property type="match status" value="1"/>
</dbReference>
<evidence type="ECO:0000313" key="3">
    <source>
        <dbReference type="EMBL" id="MFD2115538.1"/>
    </source>
</evidence>
<comment type="caution">
    <text evidence="3">The sequence shown here is derived from an EMBL/GenBank/DDBJ whole genome shotgun (WGS) entry which is preliminary data.</text>
</comment>
<dbReference type="Gene3D" id="3.40.50.1390">
    <property type="entry name" value="Resolvase, N-terminal catalytic domain"/>
    <property type="match status" value="1"/>
</dbReference>
<evidence type="ECO:0000256" key="1">
    <source>
        <dbReference type="ARBA" id="ARBA00009913"/>
    </source>
</evidence>
<sequence>MIYGYMRPLIDDPECIHQLQNQQIDSLYKEAHGSAKNREVLDKLFLDATSGDIIIVERLAILADSLHHLEDVLYVARKDNITIHFVKEQFSSTSIEKCSLLQLTGHFTLFQTEIVRQATKLGLAKAQQSGVVLGRPRKPDDKLQKAMLMYHSGQHSLREIKDETGISKSTLYRYLETEA</sequence>